<proteinExistence type="predicted"/>
<organism evidence="4">
    <name type="scientific">hydrothermal vent metagenome</name>
    <dbReference type="NCBI Taxonomy" id="652676"/>
    <lineage>
        <taxon>unclassified sequences</taxon>
        <taxon>metagenomes</taxon>
        <taxon>ecological metagenomes</taxon>
    </lineage>
</organism>
<evidence type="ECO:0000313" key="4">
    <source>
        <dbReference type="EMBL" id="VAW21417.1"/>
    </source>
</evidence>
<dbReference type="InterPro" id="IPR001478">
    <property type="entry name" value="PDZ"/>
</dbReference>
<keyword evidence="2" id="KW-0378">Hydrolase</keyword>
<evidence type="ECO:0000256" key="1">
    <source>
        <dbReference type="ARBA" id="ARBA00022670"/>
    </source>
</evidence>
<dbReference type="SUPFAM" id="SSF50494">
    <property type="entry name" value="Trypsin-like serine proteases"/>
    <property type="match status" value="1"/>
</dbReference>
<dbReference type="GO" id="GO:0006508">
    <property type="term" value="P:proteolysis"/>
    <property type="evidence" value="ECO:0007669"/>
    <property type="project" value="UniProtKB-KW"/>
</dbReference>
<dbReference type="InterPro" id="IPR051201">
    <property type="entry name" value="Chloro_Bact_Ser_Proteases"/>
</dbReference>
<dbReference type="Pfam" id="PF13180">
    <property type="entry name" value="PDZ_2"/>
    <property type="match status" value="1"/>
</dbReference>
<name>A0A3B0U7D7_9ZZZZ</name>
<feature type="domain" description="PDZ" evidence="3">
    <location>
        <begin position="282"/>
        <end position="345"/>
    </location>
</feature>
<dbReference type="Gene3D" id="2.30.42.10">
    <property type="match status" value="2"/>
</dbReference>
<gene>
    <name evidence="4" type="ORF">MNBD_ALPHA11-1106</name>
</gene>
<reference evidence="4" key="1">
    <citation type="submission" date="2018-06" db="EMBL/GenBank/DDBJ databases">
        <authorList>
            <person name="Zhirakovskaya E."/>
        </authorList>
    </citation>
    <scope>NUCLEOTIDE SEQUENCE</scope>
</reference>
<dbReference type="AlphaFoldDB" id="A0A3B0U7D7"/>
<dbReference type="SUPFAM" id="SSF50156">
    <property type="entry name" value="PDZ domain-like"/>
    <property type="match status" value="2"/>
</dbReference>
<evidence type="ECO:0000259" key="3">
    <source>
        <dbReference type="PROSITE" id="PS50106"/>
    </source>
</evidence>
<evidence type="ECO:0000256" key="2">
    <source>
        <dbReference type="ARBA" id="ARBA00022801"/>
    </source>
</evidence>
<protein>
    <submittedName>
        <fullName evidence="4">HtrA protease/chaperone protein</fullName>
    </submittedName>
</protein>
<dbReference type="SMART" id="SM00228">
    <property type="entry name" value="PDZ"/>
    <property type="match status" value="2"/>
</dbReference>
<accession>A0A3B0U7D7</accession>
<sequence length="525" mass="55426">MAKSSTLFEGLLLSLRHLKPLLVQFAKTIFLSTLLFFPFQTSAFSQGVGFVGPASVSELAADLSGAVVNIGTSRPVVGGGGDPFPDLPPGSPLRELFEGLNPNLGQGQERMGEARSLGSGFLISENGFVVTNNHVIVGASEILVYTSQGQRYVAEVVGVDEKTDLAVLKISSGHPFPFVEFGNSDSAEVGDWVMAVGNPFGLGGSVSLGIVSARNRDFNSGPYDDYIQTDAAINLGNSGGPLFDMNGDVMGIVTALISQEGSSGGLGFAVPGNLASPIIDQLIEFGETRRGWLGVSIQEVGENLAASVGLSAAIGVLIADVTAGGPSDGMLLEGDIILVFDDAPIIDWKDLPRIVAQTAVGNASIMRVYRNGEIVEIGVTLGELEEGEKLIAQNRQTQTREQIISRELILETPTEIIDDGKRLQLSNSDLLGFDVVETNEQLLNNMGWGKNVKGLAVIFVEPESIAFEMGVRAGLILSQVDKVEVDSIEEMESLLAMALESGSEAILLKLSDTSGINRFVAVPLS</sequence>
<dbReference type="EMBL" id="UOEQ01000349">
    <property type="protein sequence ID" value="VAW21417.1"/>
    <property type="molecule type" value="Genomic_DNA"/>
</dbReference>
<dbReference type="PRINTS" id="PR00834">
    <property type="entry name" value="PROTEASES2C"/>
</dbReference>
<dbReference type="Gene3D" id="2.40.10.120">
    <property type="match status" value="1"/>
</dbReference>
<dbReference type="InterPro" id="IPR036034">
    <property type="entry name" value="PDZ_sf"/>
</dbReference>
<dbReference type="GO" id="GO:0004252">
    <property type="term" value="F:serine-type endopeptidase activity"/>
    <property type="evidence" value="ECO:0007669"/>
    <property type="project" value="InterPro"/>
</dbReference>
<dbReference type="InterPro" id="IPR009003">
    <property type="entry name" value="Peptidase_S1_PA"/>
</dbReference>
<dbReference type="Pfam" id="PF13365">
    <property type="entry name" value="Trypsin_2"/>
    <property type="match status" value="1"/>
</dbReference>
<dbReference type="InterPro" id="IPR001940">
    <property type="entry name" value="Peptidase_S1C"/>
</dbReference>
<dbReference type="PROSITE" id="PS50106">
    <property type="entry name" value="PDZ"/>
    <property type="match status" value="1"/>
</dbReference>
<keyword evidence="1 4" id="KW-0645">Protease</keyword>
<dbReference type="PANTHER" id="PTHR43343">
    <property type="entry name" value="PEPTIDASE S12"/>
    <property type="match status" value="1"/>
</dbReference>
<dbReference type="PANTHER" id="PTHR43343:SF3">
    <property type="entry name" value="PROTEASE DO-LIKE 8, CHLOROPLASTIC"/>
    <property type="match status" value="1"/>
</dbReference>